<gene>
    <name evidence="1" type="ORF">DQ393_21250</name>
</gene>
<dbReference type="AlphaFoldDB" id="A0A329Y8A6"/>
<evidence type="ECO:0000313" key="2">
    <source>
        <dbReference type="Proteomes" id="UP000251205"/>
    </source>
</evidence>
<reference evidence="1 2" key="1">
    <citation type="submission" date="2018-06" db="EMBL/GenBank/DDBJ databases">
        <title>Whole Genome Sequence of an efficient microsymbiont, Rhizobium tropici.</title>
        <authorList>
            <person name="Srinivasan R."/>
            <person name="Singh H.V."/>
            <person name="Srivastava R."/>
            <person name="Kumari B."/>
            <person name="Radhakrishna A."/>
        </authorList>
    </citation>
    <scope>NUCLEOTIDE SEQUENCE [LARGE SCALE GENOMIC DNA]</scope>
    <source>
        <strain evidence="1 2">IGFRI Rhizo-19</strain>
    </source>
</reference>
<dbReference type="EMBL" id="QMKK01000046">
    <property type="protein sequence ID" value="RAX39587.1"/>
    <property type="molecule type" value="Genomic_DNA"/>
</dbReference>
<proteinExistence type="predicted"/>
<dbReference type="Proteomes" id="UP000251205">
    <property type="component" value="Unassembled WGS sequence"/>
</dbReference>
<evidence type="ECO:0000313" key="1">
    <source>
        <dbReference type="EMBL" id="RAX39587.1"/>
    </source>
</evidence>
<dbReference type="RefSeq" id="WP_112343694.1">
    <property type="nucleotide sequence ID" value="NZ_QMKK01000046.1"/>
</dbReference>
<accession>A0A329Y8A6</accession>
<sequence length="102" mass="11546">MEQDAPKDDDAVEIRLDVKEALVLFELLSRWSDPNATHAPGSEYFESPAERTVLHGLLVELEKQLLAPFRPEYRQILAEARNVLAERWDVQPSAAELPPKAP</sequence>
<dbReference type="OrthoDB" id="7584051at2"/>
<name>A0A329Y8A6_RHITR</name>
<comment type="caution">
    <text evidence="1">The sequence shown here is derived from an EMBL/GenBank/DDBJ whole genome shotgun (WGS) entry which is preliminary data.</text>
</comment>
<organism evidence="1 2">
    <name type="scientific">Rhizobium tropici</name>
    <dbReference type="NCBI Taxonomy" id="398"/>
    <lineage>
        <taxon>Bacteria</taxon>
        <taxon>Pseudomonadati</taxon>
        <taxon>Pseudomonadota</taxon>
        <taxon>Alphaproteobacteria</taxon>
        <taxon>Hyphomicrobiales</taxon>
        <taxon>Rhizobiaceae</taxon>
        <taxon>Rhizobium/Agrobacterium group</taxon>
        <taxon>Rhizobium</taxon>
    </lineage>
</organism>
<protein>
    <submittedName>
        <fullName evidence="1">Uncharacterized protein</fullName>
    </submittedName>
</protein>